<dbReference type="SUPFAM" id="SSF49764">
    <property type="entry name" value="HSP20-like chaperones"/>
    <property type="match status" value="1"/>
</dbReference>
<dbReference type="Pfam" id="PF00011">
    <property type="entry name" value="HSP20"/>
    <property type="match status" value="1"/>
</dbReference>
<reference evidence="4 5" key="1">
    <citation type="submission" date="2017-11" db="EMBL/GenBank/DDBJ databases">
        <title>Genome-resolved metagenomics identifies genetic mobility, metabolic interactions, and unexpected diversity in perchlorate-reducing communities.</title>
        <authorList>
            <person name="Barnum T.P."/>
            <person name="Figueroa I.A."/>
            <person name="Carlstrom C.I."/>
            <person name="Lucas L.N."/>
            <person name="Engelbrektson A.L."/>
            <person name="Coates J.D."/>
        </authorList>
    </citation>
    <scope>NUCLEOTIDE SEQUENCE [LARGE SCALE GENOMIC DNA]</scope>
    <source>
        <strain evidence="4">BM706</strain>
    </source>
</reference>
<sequence length="143" mass="16781">MKLTKYRNRENWLDKSFFNDFFNLGPVFPEMWKTEGSFKVDVYSKDNKLNIDAELPSVKKEDITLELTEGVLTITTKKEKSEEVKEDDYYYSERSYGTMSRSFNVGSEITEDDINAEFKDGLLHIELPKKEIVKNDTKKITIK</sequence>
<feature type="domain" description="SHSP" evidence="3">
    <location>
        <begin position="31"/>
        <end position="143"/>
    </location>
</feature>
<dbReference type="PROSITE" id="PS01031">
    <property type="entry name" value="SHSP"/>
    <property type="match status" value="1"/>
</dbReference>
<dbReference type="Proteomes" id="UP000234857">
    <property type="component" value="Unassembled WGS sequence"/>
</dbReference>
<evidence type="ECO:0000259" key="3">
    <source>
        <dbReference type="PROSITE" id="PS01031"/>
    </source>
</evidence>
<name>A0A2N5ZDI7_MUIH1</name>
<comment type="similarity">
    <text evidence="1 2">Belongs to the small heat shock protein (HSP20) family.</text>
</comment>
<evidence type="ECO:0000313" key="5">
    <source>
        <dbReference type="Proteomes" id="UP000234857"/>
    </source>
</evidence>
<comment type="caution">
    <text evidence="4">The sequence shown here is derived from an EMBL/GenBank/DDBJ whole genome shotgun (WGS) entry which is preliminary data.</text>
</comment>
<evidence type="ECO:0000256" key="1">
    <source>
        <dbReference type="PROSITE-ProRule" id="PRU00285"/>
    </source>
</evidence>
<dbReference type="EMBL" id="PKTG01000107">
    <property type="protein sequence ID" value="PLX16736.1"/>
    <property type="molecule type" value="Genomic_DNA"/>
</dbReference>
<accession>A0A2N5ZDI7</accession>
<dbReference type="InterPro" id="IPR008978">
    <property type="entry name" value="HSP20-like_chaperone"/>
</dbReference>
<proteinExistence type="inferred from homology"/>
<protein>
    <submittedName>
        <fullName evidence="4">Heat-shock protein Hsp20</fullName>
    </submittedName>
</protein>
<dbReference type="InterPro" id="IPR002068">
    <property type="entry name" value="A-crystallin/Hsp20_dom"/>
</dbReference>
<dbReference type="AlphaFoldDB" id="A0A2N5ZDI7"/>
<evidence type="ECO:0000313" key="4">
    <source>
        <dbReference type="EMBL" id="PLX16736.1"/>
    </source>
</evidence>
<evidence type="ECO:0000256" key="2">
    <source>
        <dbReference type="RuleBase" id="RU003616"/>
    </source>
</evidence>
<dbReference type="PANTHER" id="PTHR11527">
    <property type="entry name" value="HEAT-SHOCK PROTEIN 20 FAMILY MEMBER"/>
    <property type="match status" value="1"/>
</dbReference>
<gene>
    <name evidence="4" type="ORF">C0601_09675</name>
</gene>
<dbReference type="InterPro" id="IPR031107">
    <property type="entry name" value="Small_HSP"/>
</dbReference>
<organism evidence="4 5">
    <name type="scientific">Muiribacterium halophilum</name>
    <dbReference type="NCBI Taxonomy" id="2053465"/>
    <lineage>
        <taxon>Bacteria</taxon>
        <taxon>Candidatus Muiribacteriota</taxon>
        <taxon>Candidatus Muiribacteriia</taxon>
        <taxon>Candidatus Muiribacteriales</taxon>
        <taxon>Candidatus Muiribacteriaceae</taxon>
        <taxon>Candidatus Muiribacterium</taxon>
    </lineage>
</organism>
<dbReference type="Gene3D" id="2.60.40.790">
    <property type="match status" value="1"/>
</dbReference>